<dbReference type="Proteomes" id="UP001642483">
    <property type="component" value="Unassembled WGS sequence"/>
</dbReference>
<evidence type="ECO:0000256" key="4">
    <source>
        <dbReference type="ARBA" id="ARBA00023128"/>
    </source>
</evidence>
<dbReference type="SUPFAM" id="SSF52833">
    <property type="entry name" value="Thioredoxin-like"/>
    <property type="match status" value="1"/>
</dbReference>
<evidence type="ECO:0000256" key="1">
    <source>
        <dbReference type="ARBA" id="ARBA00004173"/>
    </source>
</evidence>
<dbReference type="EMBL" id="CAWYQH010000130">
    <property type="protein sequence ID" value="CAK8692242.1"/>
    <property type="molecule type" value="Genomic_DNA"/>
</dbReference>
<protein>
    <recommendedName>
        <fullName evidence="6">Large ribosomal subunit protein mL43</fullName>
    </recommendedName>
</protein>
<comment type="caution">
    <text evidence="8">The sequence shown here is derived from an EMBL/GenBank/DDBJ whole genome shotgun (WGS) entry which is preliminary data.</text>
</comment>
<dbReference type="PANTHER" id="PTHR21396:SF2">
    <property type="entry name" value="LARGE RIBOSOMAL SUBUNIT PROTEIN ML43"/>
    <property type="match status" value="1"/>
</dbReference>
<evidence type="ECO:0000256" key="6">
    <source>
        <dbReference type="ARBA" id="ARBA00035188"/>
    </source>
</evidence>
<evidence type="ECO:0000259" key="7">
    <source>
        <dbReference type="SMART" id="SM00916"/>
    </source>
</evidence>
<dbReference type="Pfam" id="PF05047">
    <property type="entry name" value="L51_S25_CI-B8"/>
    <property type="match status" value="1"/>
</dbReference>
<comment type="similarity">
    <text evidence="2">Belongs to the mitochondrion-specific ribosomal protein mL43 family.</text>
</comment>
<dbReference type="Gene3D" id="3.40.30.10">
    <property type="entry name" value="Glutaredoxin"/>
    <property type="match status" value="1"/>
</dbReference>
<proteinExistence type="inferred from homology"/>
<keyword evidence="4" id="KW-0496">Mitochondrion</keyword>
<evidence type="ECO:0000256" key="3">
    <source>
        <dbReference type="ARBA" id="ARBA00022980"/>
    </source>
</evidence>
<reference evidence="8 9" key="1">
    <citation type="submission" date="2024-02" db="EMBL/GenBank/DDBJ databases">
        <authorList>
            <person name="Daric V."/>
            <person name="Darras S."/>
        </authorList>
    </citation>
    <scope>NUCLEOTIDE SEQUENCE [LARGE SCALE GENOMIC DNA]</scope>
</reference>
<dbReference type="PANTHER" id="PTHR21396">
    <property type="entry name" value="39S RIBOSOMAL PROTEIN L43"/>
    <property type="match status" value="1"/>
</dbReference>
<dbReference type="InterPro" id="IPR036249">
    <property type="entry name" value="Thioredoxin-like_sf"/>
</dbReference>
<sequence>MSGLFGSRGFTNKTRPSAFLRSILQNGVGRPVKQLKRITLKFCETSQHSLYARKFVEEHLIDFASRHPSVVIYALPETEAFPQVCAEYLNGREEICELNKRDCDDILKILETFADRSGVEIVRIRKDFHTDIPSLQGEWHPFLNFRSYNIVNKLDWTPKLTNAWDPVGKPWEKCYRKHELHKLENRPVLTYEEKAEKPLG</sequence>
<keyword evidence="3" id="KW-0689">Ribosomal protein</keyword>
<feature type="non-terminal residue" evidence="8">
    <location>
        <position position="200"/>
    </location>
</feature>
<dbReference type="InterPro" id="IPR007741">
    <property type="entry name" value="Ribosomal_mL43/mS25/NADH_DH"/>
</dbReference>
<evidence type="ECO:0000313" key="9">
    <source>
        <dbReference type="Proteomes" id="UP001642483"/>
    </source>
</evidence>
<evidence type="ECO:0000256" key="2">
    <source>
        <dbReference type="ARBA" id="ARBA00006073"/>
    </source>
</evidence>
<dbReference type="InterPro" id="IPR039927">
    <property type="entry name" value="Ribosomal_mL43"/>
</dbReference>
<evidence type="ECO:0000256" key="5">
    <source>
        <dbReference type="ARBA" id="ARBA00023274"/>
    </source>
</evidence>
<gene>
    <name evidence="8" type="ORF">CVLEPA_LOCUS24969</name>
</gene>
<name>A0ABP0GKJ0_CLALP</name>
<keyword evidence="9" id="KW-1185">Reference proteome</keyword>
<feature type="domain" description="Ribosomal protein/NADH dehydrogenase" evidence="7">
    <location>
        <begin position="44"/>
        <end position="117"/>
    </location>
</feature>
<evidence type="ECO:0000313" key="8">
    <source>
        <dbReference type="EMBL" id="CAK8692242.1"/>
    </source>
</evidence>
<organism evidence="8 9">
    <name type="scientific">Clavelina lepadiformis</name>
    <name type="common">Light-bulb sea squirt</name>
    <name type="synonym">Ascidia lepadiformis</name>
    <dbReference type="NCBI Taxonomy" id="159417"/>
    <lineage>
        <taxon>Eukaryota</taxon>
        <taxon>Metazoa</taxon>
        <taxon>Chordata</taxon>
        <taxon>Tunicata</taxon>
        <taxon>Ascidiacea</taxon>
        <taxon>Aplousobranchia</taxon>
        <taxon>Clavelinidae</taxon>
        <taxon>Clavelina</taxon>
    </lineage>
</organism>
<dbReference type="SMART" id="SM00916">
    <property type="entry name" value="L51_S25_CI-B8"/>
    <property type="match status" value="1"/>
</dbReference>
<accession>A0ABP0GKJ0</accession>
<comment type="subcellular location">
    <subcellularLocation>
        <location evidence="1">Mitochondrion</location>
    </subcellularLocation>
</comment>
<keyword evidence="5" id="KW-0687">Ribonucleoprotein</keyword>